<reference evidence="15" key="1">
    <citation type="submission" date="2022-10" db="EMBL/GenBank/DDBJ databases">
        <title>Genome assembly of Pristionchus species.</title>
        <authorList>
            <person name="Yoshida K."/>
            <person name="Sommer R.J."/>
        </authorList>
    </citation>
    <scope>NUCLEOTIDE SEQUENCE [LARGE SCALE GENOMIC DNA]</scope>
    <source>
        <strain evidence="15">RS5460</strain>
    </source>
</reference>
<dbReference type="PROSITE" id="PS00915">
    <property type="entry name" value="PI3_4_KINASE_1"/>
    <property type="match status" value="1"/>
</dbReference>
<keyword evidence="15" id="KW-1185">Reference proteome</keyword>
<dbReference type="GO" id="GO:0005524">
    <property type="term" value="F:ATP binding"/>
    <property type="evidence" value="ECO:0007669"/>
    <property type="project" value="UniProtKB-KW"/>
</dbReference>
<keyword evidence="6" id="KW-0547">Nucleotide-binding</keyword>
<dbReference type="GO" id="GO:0005634">
    <property type="term" value="C:nucleus"/>
    <property type="evidence" value="ECO:0007669"/>
    <property type="project" value="TreeGrafter"/>
</dbReference>
<dbReference type="EC" id="2.7.11.1" evidence="2"/>
<name>A0AAN5I7X5_9BILA</name>
<gene>
    <name evidence="14" type="ORF">PMAYCL1PPCAC_23776</name>
</gene>
<comment type="catalytic activity">
    <reaction evidence="9">
        <text>L-threonyl-[protein] + ATP = O-phospho-L-threonyl-[protein] + ADP + H(+)</text>
        <dbReference type="Rhea" id="RHEA:46608"/>
        <dbReference type="Rhea" id="RHEA-COMP:11060"/>
        <dbReference type="Rhea" id="RHEA-COMP:11605"/>
        <dbReference type="ChEBI" id="CHEBI:15378"/>
        <dbReference type="ChEBI" id="CHEBI:30013"/>
        <dbReference type="ChEBI" id="CHEBI:30616"/>
        <dbReference type="ChEBI" id="CHEBI:61977"/>
        <dbReference type="ChEBI" id="CHEBI:456216"/>
        <dbReference type="EC" id="2.7.11.1"/>
    </reaction>
</comment>
<dbReference type="InterPro" id="IPR000403">
    <property type="entry name" value="PI3/4_kinase_cat_dom"/>
</dbReference>
<feature type="non-terminal residue" evidence="14">
    <location>
        <position position="1"/>
    </location>
</feature>
<dbReference type="Gene3D" id="1.10.1070.11">
    <property type="entry name" value="Phosphatidylinositol 3-/4-kinase, catalytic domain"/>
    <property type="match status" value="1"/>
</dbReference>
<organism evidence="14 15">
    <name type="scientific">Pristionchus mayeri</name>
    <dbReference type="NCBI Taxonomy" id="1317129"/>
    <lineage>
        <taxon>Eukaryota</taxon>
        <taxon>Metazoa</taxon>
        <taxon>Ecdysozoa</taxon>
        <taxon>Nematoda</taxon>
        <taxon>Chromadorea</taxon>
        <taxon>Rhabditida</taxon>
        <taxon>Rhabditina</taxon>
        <taxon>Diplogasteromorpha</taxon>
        <taxon>Diplogasteroidea</taxon>
        <taxon>Neodiplogasteridae</taxon>
        <taxon>Pristionchus</taxon>
    </lineage>
</organism>
<dbReference type="GO" id="GO:0045727">
    <property type="term" value="P:positive regulation of translation"/>
    <property type="evidence" value="ECO:0007669"/>
    <property type="project" value="UniProtKB-ARBA"/>
</dbReference>
<dbReference type="Pfam" id="PF02259">
    <property type="entry name" value="FAT"/>
    <property type="match status" value="1"/>
</dbReference>
<evidence type="ECO:0000259" key="13">
    <source>
        <dbReference type="PROSITE" id="PS51190"/>
    </source>
</evidence>
<evidence type="ECO:0000313" key="15">
    <source>
        <dbReference type="Proteomes" id="UP001328107"/>
    </source>
</evidence>
<dbReference type="CDD" id="cd05169">
    <property type="entry name" value="PIKKc_TOR"/>
    <property type="match status" value="1"/>
</dbReference>
<dbReference type="InterPro" id="IPR036940">
    <property type="entry name" value="PI3/4_kinase_cat_sf"/>
</dbReference>
<evidence type="ECO:0000256" key="2">
    <source>
        <dbReference type="ARBA" id="ARBA00012513"/>
    </source>
</evidence>
<evidence type="ECO:0000256" key="4">
    <source>
        <dbReference type="ARBA" id="ARBA00022679"/>
    </source>
</evidence>
<dbReference type="PROSITE" id="PS51189">
    <property type="entry name" value="FAT"/>
    <property type="match status" value="1"/>
</dbReference>
<evidence type="ECO:0000256" key="10">
    <source>
        <dbReference type="ARBA" id="ARBA00048679"/>
    </source>
</evidence>
<keyword evidence="5" id="KW-0677">Repeat</keyword>
<dbReference type="PANTHER" id="PTHR11139:SF9">
    <property type="entry name" value="SERINE_THREONINE-PROTEIN KINASE MTOR"/>
    <property type="match status" value="1"/>
</dbReference>
<evidence type="ECO:0000256" key="3">
    <source>
        <dbReference type="ARBA" id="ARBA00022527"/>
    </source>
</evidence>
<keyword evidence="8" id="KW-0067">ATP-binding</keyword>
<evidence type="ECO:0000313" key="14">
    <source>
        <dbReference type="EMBL" id="GMR53581.1"/>
    </source>
</evidence>
<evidence type="ECO:0000259" key="12">
    <source>
        <dbReference type="PROSITE" id="PS51189"/>
    </source>
</evidence>
<evidence type="ECO:0000256" key="7">
    <source>
        <dbReference type="ARBA" id="ARBA00022777"/>
    </source>
</evidence>
<feature type="domain" description="PI3K/PI4K catalytic" evidence="11">
    <location>
        <begin position="308"/>
        <end position="624"/>
    </location>
</feature>
<dbReference type="GO" id="GO:0044877">
    <property type="term" value="F:protein-containing complex binding"/>
    <property type="evidence" value="ECO:0007669"/>
    <property type="project" value="InterPro"/>
</dbReference>
<dbReference type="Pfam" id="PF08771">
    <property type="entry name" value="FRB_dom"/>
    <property type="match status" value="1"/>
</dbReference>
<dbReference type="InterPro" id="IPR009076">
    <property type="entry name" value="FRB_dom"/>
</dbReference>
<accession>A0AAN5I7X5</accession>
<dbReference type="FunFam" id="3.30.1010.10:FF:000006">
    <property type="entry name" value="Serine/threonine-protein kinase TOR"/>
    <property type="match status" value="1"/>
</dbReference>
<dbReference type="Pfam" id="PF23593">
    <property type="entry name" value="HEAT_ATR"/>
    <property type="match status" value="1"/>
</dbReference>
<dbReference type="InterPro" id="IPR014009">
    <property type="entry name" value="PIK_FAT"/>
</dbReference>
<dbReference type="AlphaFoldDB" id="A0AAN5I7X5"/>
<dbReference type="Proteomes" id="UP001328107">
    <property type="component" value="Unassembled WGS sequence"/>
</dbReference>
<dbReference type="GO" id="GO:0005737">
    <property type="term" value="C:cytoplasm"/>
    <property type="evidence" value="ECO:0007669"/>
    <property type="project" value="TreeGrafter"/>
</dbReference>
<sequence length="661" mass="76268">KGWHRLATAYFNALGRWKKEGKEGRGQSSTREYAIEAIRAFTKALQLATGSRLEDTLRLLSLWFEYGEDEEVYEELRHSNKSLPLIMWLEVIPQVMGRLDSSSKSGLLMQQVVLEVAKKYPQSLVNALTVASKSSNETRAVHASHLLTLLSKIYPNLVNEAKVVSDELVRCAILWHELWHESLEEASRLYFQEKDIRGMLEILQPMHEMIDRGPTTLKEHSFYQTYLCDLEDARKFCLAYERTQNGKELSQAWELYYGIFKRIASQLKTITSLDLNYISPILQKAKELELGVPGTFDPFLPPITIYSFSSHLQVITSKQRPRKMSMRGSDGKEYFFLLKGHEDPRQDERVMQFFGLINTLLLHNGDTSRRNVTIERYSITALSQKSGLIGWVPDCDTLHSLIKDYREKKKVCNAYNRRIRISSSACNFKSHFQKVQLLQLCLSTSTGEDLADIIWLKSPSSEVWFERRTNYTRSMACMSMVGHILGLGDRHPSNVMLDRESGKIVHIDFGDCFEVAQTREKYPEKIPFRLTRMLVKAMGLTGIQGNYRLTCERVLEVLRRKNDSLLAVLEAFVYDPLINWRLLDVNKRNPGEKKDTSKVDSSDVNEEVSRKVIERIKLKLSGREFHANQVTSIQEQVERLVDQATSHKNLAQSYIGWCPFW</sequence>
<dbReference type="InterPro" id="IPR011009">
    <property type="entry name" value="Kinase-like_dom_sf"/>
</dbReference>
<dbReference type="InterPro" id="IPR018936">
    <property type="entry name" value="PI3/4_kinase_CS"/>
</dbReference>
<dbReference type="FunFam" id="1.10.1070.11:FF:000040">
    <property type="entry name" value="Serine/threonine-protein kinase TOR"/>
    <property type="match status" value="1"/>
</dbReference>
<evidence type="ECO:0000256" key="8">
    <source>
        <dbReference type="ARBA" id="ARBA00022840"/>
    </source>
</evidence>
<dbReference type="InterPro" id="IPR036738">
    <property type="entry name" value="FRB_sf"/>
</dbReference>
<dbReference type="SUPFAM" id="SSF47212">
    <property type="entry name" value="FKBP12-rapamycin-binding domain of FKBP-rapamycin-associated protein (FRAP)"/>
    <property type="match status" value="1"/>
</dbReference>
<proteinExistence type="inferred from homology"/>
<comment type="catalytic activity">
    <reaction evidence="10">
        <text>L-seryl-[protein] + ATP = O-phospho-L-seryl-[protein] + ADP + H(+)</text>
        <dbReference type="Rhea" id="RHEA:17989"/>
        <dbReference type="Rhea" id="RHEA-COMP:9863"/>
        <dbReference type="Rhea" id="RHEA-COMP:11604"/>
        <dbReference type="ChEBI" id="CHEBI:15378"/>
        <dbReference type="ChEBI" id="CHEBI:29999"/>
        <dbReference type="ChEBI" id="CHEBI:30616"/>
        <dbReference type="ChEBI" id="CHEBI:83421"/>
        <dbReference type="ChEBI" id="CHEBI:456216"/>
        <dbReference type="EC" id="2.7.11.1"/>
    </reaction>
</comment>
<dbReference type="PROSITE" id="PS00916">
    <property type="entry name" value="PI3_4_KINASE_2"/>
    <property type="match status" value="1"/>
</dbReference>
<dbReference type="InterPro" id="IPR003151">
    <property type="entry name" value="PIK-rel_kinase_FAT"/>
</dbReference>
<dbReference type="Gene3D" id="3.30.1010.10">
    <property type="entry name" value="Phosphatidylinositol 3-kinase Catalytic Subunit, Chain A, domain 4"/>
    <property type="match status" value="1"/>
</dbReference>
<comment type="similarity">
    <text evidence="1">Belongs to the PI3/PI4-kinase family.</text>
</comment>
<dbReference type="GO" id="GO:0016242">
    <property type="term" value="P:negative regulation of macroautophagy"/>
    <property type="evidence" value="ECO:0007669"/>
    <property type="project" value="TreeGrafter"/>
</dbReference>
<dbReference type="PROSITE" id="PS51190">
    <property type="entry name" value="FATC"/>
    <property type="match status" value="1"/>
</dbReference>
<dbReference type="Gene3D" id="1.20.120.150">
    <property type="entry name" value="FKBP12-rapamycin binding domain"/>
    <property type="match status" value="1"/>
</dbReference>
<dbReference type="InterPro" id="IPR003152">
    <property type="entry name" value="FATC_dom"/>
</dbReference>
<dbReference type="GO" id="GO:0031932">
    <property type="term" value="C:TORC2 complex"/>
    <property type="evidence" value="ECO:0007669"/>
    <property type="project" value="TreeGrafter"/>
</dbReference>
<evidence type="ECO:0000256" key="5">
    <source>
        <dbReference type="ARBA" id="ARBA00022737"/>
    </source>
</evidence>
<keyword evidence="3" id="KW-0723">Serine/threonine-protein kinase</keyword>
<dbReference type="SMART" id="SM00146">
    <property type="entry name" value="PI3Kc"/>
    <property type="match status" value="1"/>
</dbReference>
<dbReference type="PROSITE" id="PS50290">
    <property type="entry name" value="PI3_4_KINASE_3"/>
    <property type="match status" value="1"/>
</dbReference>
<evidence type="ECO:0000256" key="9">
    <source>
        <dbReference type="ARBA" id="ARBA00047899"/>
    </source>
</evidence>
<protein>
    <recommendedName>
        <fullName evidence="2">non-specific serine/threonine protein kinase</fullName>
        <ecNumber evidence="2">2.7.11.1</ecNumber>
    </recommendedName>
</protein>
<feature type="domain" description="FAT" evidence="12">
    <location>
        <begin position="1"/>
        <end position="134"/>
    </location>
</feature>
<keyword evidence="7" id="KW-0418">Kinase</keyword>
<dbReference type="GO" id="GO:0004674">
    <property type="term" value="F:protein serine/threonine kinase activity"/>
    <property type="evidence" value="ECO:0007669"/>
    <property type="project" value="UniProtKB-KW"/>
</dbReference>
<feature type="domain" description="FATC" evidence="13">
    <location>
        <begin position="629"/>
        <end position="661"/>
    </location>
</feature>
<dbReference type="SMART" id="SM01343">
    <property type="entry name" value="FATC"/>
    <property type="match status" value="1"/>
</dbReference>
<comment type="caution">
    <text evidence="14">The sequence shown here is derived from an EMBL/GenBank/DDBJ whole genome shotgun (WGS) entry which is preliminary data.</text>
</comment>
<dbReference type="FunFam" id="1.20.120.150:FF:000001">
    <property type="entry name" value="Serine/threonine-protein kinase TOR"/>
    <property type="match status" value="1"/>
</dbReference>
<dbReference type="GO" id="GO:0038202">
    <property type="term" value="P:TORC1 signaling"/>
    <property type="evidence" value="ECO:0007669"/>
    <property type="project" value="TreeGrafter"/>
</dbReference>
<dbReference type="GO" id="GO:0031931">
    <property type="term" value="C:TORC1 complex"/>
    <property type="evidence" value="ECO:0007669"/>
    <property type="project" value="UniProtKB-ARBA"/>
</dbReference>
<dbReference type="PANTHER" id="PTHR11139">
    <property type="entry name" value="ATAXIA TELANGIECTASIA MUTATED ATM -RELATED"/>
    <property type="match status" value="1"/>
</dbReference>
<dbReference type="InterPro" id="IPR057564">
    <property type="entry name" value="HEAT_ATR"/>
</dbReference>
<evidence type="ECO:0000256" key="6">
    <source>
        <dbReference type="ARBA" id="ARBA00022741"/>
    </source>
</evidence>
<evidence type="ECO:0000259" key="11">
    <source>
        <dbReference type="PROSITE" id="PS50290"/>
    </source>
</evidence>
<dbReference type="SMART" id="SM01345">
    <property type="entry name" value="Rapamycin_bind"/>
    <property type="match status" value="1"/>
</dbReference>
<keyword evidence="4" id="KW-0808">Transferase</keyword>
<dbReference type="InterPro" id="IPR026683">
    <property type="entry name" value="TOR_cat"/>
</dbReference>
<dbReference type="InterPro" id="IPR050517">
    <property type="entry name" value="DDR_Repair_Kinase"/>
</dbReference>
<dbReference type="SUPFAM" id="SSF56112">
    <property type="entry name" value="Protein kinase-like (PK-like)"/>
    <property type="match status" value="1"/>
</dbReference>
<dbReference type="Pfam" id="PF02260">
    <property type="entry name" value="FATC"/>
    <property type="match status" value="1"/>
</dbReference>
<evidence type="ECO:0000256" key="1">
    <source>
        <dbReference type="ARBA" id="ARBA00011031"/>
    </source>
</evidence>
<dbReference type="EMBL" id="BTRK01000005">
    <property type="protein sequence ID" value="GMR53581.1"/>
    <property type="molecule type" value="Genomic_DNA"/>
</dbReference>
<dbReference type="Pfam" id="PF00454">
    <property type="entry name" value="PI3_PI4_kinase"/>
    <property type="match status" value="1"/>
</dbReference>